<dbReference type="PIRSF" id="PIRSF017082">
    <property type="entry name" value="YflP"/>
    <property type="match status" value="1"/>
</dbReference>
<dbReference type="PANTHER" id="PTHR42928">
    <property type="entry name" value="TRICARBOXYLATE-BINDING PROTEIN"/>
    <property type="match status" value="1"/>
</dbReference>
<reference evidence="3 4" key="1">
    <citation type="submission" date="2018-05" db="EMBL/GenBank/DDBJ databases">
        <title>Pararhodobacter marina sp. nov., isolated from deep-sea water of the Indian Ocean.</title>
        <authorList>
            <person name="Lai Q.Sr."/>
            <person name="Liu X."/>
            <person name="Shao Z."/>
        </authorList>
    </citation>
    <scope>NUCLEOTIDE SEQUENCE [LARGE SCALE GENOMIC DNA]</scope>
    <source>
        <strain evidence="3 4">CIC4N-9</strain>
    </source>
</reference>
<gene>
    <name evidence="3" type="ORF">C4N9_00165</name>
</gene>
<name>A0A2U2CI25_9RHOB</name>
<dbReference type="AlphaFoldDB" id="A0A2U2CI25"/>
<dbReference type="CDD" id="cd07012">
    <property type="entry name" value="PBP2_Bug_TTT"/>
    <property type="match status" value="1"/>
</dbReference>
<proteinExistence type="inferred from homology"/>
<evidence type="ECO:0008006" key="5">
    <source>
        <dbReference type="Google" id="ProtNLM"/>
    </source>
</evidence>
<keyword evidence="4" id="KW-1185">Reference proteome</keyword>
<accession>A0A2U2CI25</accession>
<organism evidence="3 4">
    <name type="scientific">Pararhodobacter marinus</name>
    <dbReference type="NCBI Taxonomy" id="2184063"/>
    <lineage>
        <taxon>Bacteria</taxon>
        <taxon>Pseudomonadati</taxon>
        <taxon>Pseudomonadota</taxon>
        <taxon>Alphaproteobacteria</taxon>
        <taxon>Rhodobacterales</taxon>
        <taxon>Paracoccaceae</taxon>
        <taxon>Pararhodobacter</taxon>
    </lineage>
</organism>
<evidence type="ECO:0000256" key="2">
    <source>
        <dbReference type="SAM" id="SignalP"/>
    </source>
</evidence>
<dbReference type="EMBL" id="QEYD01000001">
    <property type="protein sequence ID" value="PWE31479.1"/>
    <property type="molecule type" value="Genomic_DNA"/>
</dbReference>
<comment type="similarity">
    <text evidence="1">Belongs to the UPF0065 (bug) family.</text>
</comment>
<feature type="signal peptide" evidence="2">
    <location>
        <begin position="1"/>
        <end position="23"/>
    </location>
</feature>
<dbReference type="InterPro" id="IPR042100">
    <property type="entry name" value="Bug_dom1"/>
</dbReference>
<comment type="caution">
    <text evidence="3">The sequence shown here is derived from an EMBL/GenBank/DDBJ whole genome shotgun (WGS) entry which is preliminary data.</text>
</comment>
<dbReference type="Proteomes" id="UP000244940">
    <property type="component" value="Unassembled WGS sequence"/>
</dbReference>
<feature type="chain" id="PRO_5015774264" description="Tripartite tricarboxylate transporter substrate binding protein" evidence="2">
    <location>
        <begin position="24"/>
        <end position="321"/>
    </location>
</feature>
<protein>
    <recommendedName>
        <fullName evidence="5">Tripartite tricarboxylate transporter substrate binding protein</fullName>
    </recommendedName>
</protein>
<dbReference type="SUPFAM" id="SSF53850">
    <property type="entry name" value="Periplasmic binding protein-like II"/>
    <property type="match status" value="1"/>
</dbReference>
<evidence type="ECO:0000313" key="4">
    <source>
        <dbReference type="Proteomes" id="UP000244940"/>
    </source>
</evidence>
<dbReference type="OrthoDB" id="7248487at2"/>
<dbReference type="PANTHER" id="PTHR42928:SF5">
    <property type="entry name" value="BLR1237 PROTEIN"/>
    <property type="match status" value="1"/>
</dbReference>
<evidence type="ECO:0000256" key="1">
    <source>
        <dbReference type="ARBA" id="ARBA00006987"/>
    </source>
</evidence>
<dbReference type="Gene3D" id="3.40.190.150">
    <property type="entry name" value="Bordetella uptake gene, domain 1"/>
    <property type="match status" value="1"/>
</dbReference>
<keyword evidence="2" id="KW-0732">Signal</keyword>
<sequence>MMSSWKYAAAAASLALMAGPAIAQDWPSRPVTLVVPYPAGGNTDTLARLVAAPLSDALGQPVIVENMPGAAGTIGSVHASQAEADGYTILFGTSSTMAGVRDLHGETPPYAPDDFSGVTMLALVPLVLTVSNSFEVSNIQELLDYARNHPGELNYGSDGVGGLTHLAGEVFQERAGIEMQHIPYQGTAPMMTDILSGAIDLAFAGALAPIQYMNDGQLKIVAVGTSERISALPDVPTLQEAGVEGYDVGSWFGIVAPAGTDAAILDRLSTEIAAIIAQPEVSERIAGFGFEPMTTTPAELDARIRDDFQVWDTALREAGLL</sequence>
<dbReference type="InterPro" id="IPR005064">
    <property type="entry name" value="BUG"/>
</dbReference>
<dbReference type="Pfam" id="PF03401">
    <property type="entry name" value="TctC"/>
    <property type="match status" value="1"/>
</dbReference>
<dbReference type="Gene3D" id="3.40.190.10">
    <property type="entry name" value="Periplasmic binding protein-like II"/>
    <property type="match status" value="1"/>
</dbReference>
<evidence type="ECO:0000313" key="3">
    <source>
        <dbReference type="EMBL" id="PWE31479.1"/>
    </source>
</evidence>